<evidence type="ECO:0000313" key="2">
    <source>
        <dbReference type="Proteomes" id="UP000254701"/>
    </source>
</evidence>
<gene>
    <name evidence="1" type="ORF">NCTC10684_05220</name>
</gene>
<organism evidence="1 2">
    <name type="scientific">Aminobacter aminovorans</name>
    <name type="common">Chelatobacter heintzii</name>
    <dbReference type="NCBI Taxonomy" id="83263"/>
    <lineage>
        <taxon>Bacteria</taxon>
        <taxon>Pseudomonadati</taxon>
        <taxon>Pseudomonadota</taxon>
        <taxon>Alphaproteobacteria</taxon>
        <taxon>Hyphomicrobiales</taxon>
        <taxon>Phyllobacteriaceae</taxon>
        <taxon>Aminobacter</taxon>
    </lineage>
</organism>
<dbReference type="RefSeq" id="WP_115734223.1">
    <property type="nucleotide sequence ID" value="NZ_BAAAVY010000001.1"/>
</dbReference>
<reference evidence="1 2" key="1">
    <citation type="submission" date="2018-06" db="EMBL/GenBank/DDBJ databases">
        <authorList>
            <consortium name="Pathogen Informatics"/>
            <person name="Doyle S."/>
        </authorList>
    </citation>
    <scope>NUCLEOTIDE SEQUENCE [LARGE SCALE GENOMIC DNA]</scope>
    <source>
        <strain evidence="1 2">NCTC10684</strain>
    </source>
</reference>
<dbReference type="EMBL" id="UFSM01000002">
    <property type="protein sequence ID" value="SUY28600.1"/>
    <property type="molecule type" value="Genomic_DNA"/>
</dbReference>
<accession>A0A381ILJ8</accession>
<evidence type="ECO:0000313" key="1">
    <source>
        <dbReference type="EMBL" id="SUY28600.1"/>
    </source>
</evidence>
<dbReference type="AlphaFoldDB" id="A0A381ILJ8"/>
<proteinExistence type="predicted"/>
<dbReference type="Proteomes" id="UP000254701">
    <property type="component" value="Unassembled WGS sequence"/>
</dbReference>
<sequence>MQPSNLPIANEIVLKRLVDELIPGDGCWPSASEVGVHGLVLLRLSGDRPSRAIELLATALEPASEGLLNAASERRISAVRQFEEANPVLFDKIYTAALLAYYEMPGVVEAIRAGGRPYSTFPHADGYPMPAFDLERDTPTHGRGRYLRTEDVVPLDLSSIDLGSATTERWGMKR</sequence>
<dbReference type="OrthoDB" id="7350007at2"/>
<name>A0A381ILJ8_AMIAI</name>
<protein>
    <recommendedName>
        <fullName evidence="3">Gluconate 2-dehydrogenase subunit 3 family protein</fullName>
    </recommendedName>
</protein>
<evidence type="ECO:0008006" key="3">
    <source>
        <dbReference type="Google" id="ProtNLM"/>
    </source>
</evidence>